<evidence type="ECO:0000256" key="3">
    <source>
        <dbReference type="ARBA" id="ARBA00022692"/>
    </source>
</evidence>
<evidence type="ECO:0000256" key="4">
    <source>
        <dbReference type="ARBA" id="ARBA00022989"/>
    </source>
</evidence>
<proteinExistence type="inferred from homology"/>
<evidence type="ECO:0000256" key="5">
    <source>
        <dbReference type="ARBA" id="ARBA00023098"/>
    </source>
</evidence>
<dbReference type="GO" id="GO:0003881">
    <property type="term" value="F:CDP-diacylglycerol-inositol 3-phosphatidyltransferase activity"/>
    <property type="evidence" value="ECO:0007669"/>
    <property type="project" value="TreeGrafter"/>
</dbReference>
<keyword evidence="3" id="KW-0812">Transmembrane</keyword>
<dbReference type="PANTHER" id="PTHR15362">
    <property type="entry name" value="PHOSPHATIDYLINOSITOL SYNTHASE"/>
    <property type="match status" value="1"/>
</dbReference>
<gene>
    <name evidence="9" type="ORF">CTOB1V02_LOCUS2373</name>
</gene>
<evidence type="ECO:0000256" key="2">
    <source>
        <dbReference type="ARBA" id="ARBA00022679"/>
    </source>
</evidence>
<evidence type="ECO:0000256" key="1">
    <source>
        <dbReference type="ARBA" id="ARBA00004141"/>
    </source>
</evidence>
<organism evidence="9">
    <name type="scientific">Cyprideis torosa</name>
    <dbReference type="NCBI Taxonomy" id="163714"/>
    <lineage>
        <taxon>Eukaryota</taxon>
        <taxon>Metazoa</taxon>
        <taxon>Ecdysozoa</taxon>
        <taxon>Arthropoda</taxon>
        <taxon>Crustacea</taxon>
        <taxon>Oligostraca</taxon>
        <taxon>Ostracoda</taxon>
        <taxon>Podocopa</taxon>
        <taxon>Podocopida</taxon>
        <taxon>Cytherocopina</taxon>
        <taxon>Cytheroidea</taxon>
        <taxon>Cytherideidae</taxon>
        <taxon>Cyprideis</taxon>
    </lineage>
</organism>
<reference evidence="9" key="1">
    <citation type="submission" date="2020-11" db="EMBL/GenBank/DDBJ databases">
        <authorList>
            <person name="Tran Van P."/>
        </authorList>
    </citation>
    <scope>NUCLEOTIDE SEQUENCE</scope>
</reference>
<keyword evidence="6" id="KW-0472">Membrane</keyword>
<dbReference type="GO" id="GO:0016020">
    <property type="term" value="C:membrane"/>
    <property type="evidence" value="ECO:0007669"/>
    <property type="project" value="UniProtKB-SubCell"/>
</dbReference>
<dbReference type="Pfam" id="PF01066">
    <property type="entry name" value="CDP-OH_P_transf"/>
    <property type="match status" value="1"/>
</dbReference>
<name>A0A7R8W8K1_9CRUS</name>
<keyword evidence="7" id="KW-1208">Phospholipid metabolism</keyword>
<evidence type="ECO:0000256" key="8">
    <source>
        <dbReference type="RuleBase" id="RU003750"/>
    </source>
</evidence>
<comment type="similarity">
    <text evidence="8">Belongs to the CDP-alcohol phosphatidyltransferase class-I family.</text>
</comment>
<dbReference type="GO" id="GO:0005794">
    <property type="term" value="C:Golgi apparatus"/>
    <property type="evidence" value="ECO:0007669"/>
    <property type="project" value="TreeGrafter"/>
</dbReference>
<comment type="subcellular location">
    <subcellularLocation>
        <location evidence="1">Membrane</location>
        <topology evidence="1">Multi-pass membrane protein</topology>
    </subcellularLocation>
</comment>
<dbReference type="InterPro" id="IPR048254">
    <property type="entry name" value="CDP_ALCOHOL_P_TRANSF_CS"/>
</dbReference>
<dbReference type="OrthoDB" id="10251079at2759"/>
<dbReference type="AlphaFoldDB" id="A0A7R8W8K1"/>
<accession>A0A7R8W8K1</accession>
<dbReference type="Gene3D" id="1.20.120.1760">
    <property type="match status" value="1"/>
</dbReference>
<evidence type="ECO:0000313" key="9">
    <source>
        <dbReference type="EMBL" id="CAD7224415.1"/>
    </source>
</evidence>
<dbReference type="InterPro" id="IPR000462">
    <property type="entry name" value="CDP-OH_P_trans"/>
</dbReference>
<keyword evidence="4" id="KW-1133">Transmembrane helix</keyword>
<dbReference type="PROSITE" id="PS00379">
    <property type="entry name" value="CDP_ALCOHOL_P_TRANSF"/>
    <property type="match status" value="1"/>
</dbReference>
<keyword evidence="5" id="KW-0443">Lipid metabolism</keyword>
<sequence>MDQCKDLTWDKLVSQRSNIFLFIPNLIGYMRIILAVFAILVMQLSHQLTFWAYFISALLDAVDGHAARTYNQSTKFGAMLDQLTDRCCTLALCMVLCALYPTFAFFFQFVSIIDISCHWIHLHAVAEVELGWGKGASTPLALPLPLDPDLQSSPSILSDGDTVVRVGDGDEKEESFCSPDESVSRKMETEVVGDGVPLLGWGLWPILAVMSFPVAIMKSAIALYQGYLAAVDLGAIDLEEIQGKEGKADMSQAIPDWAKGLFLAPPIYSSWEELEEVSKQGGKPSAVEVAEGDYREAMEFLIMKTQAEFIRELEAVELPAAPYKTS</sequence>
<keyword evidence="2 8" id="KW-0808">Transferase</keyword>
<dbReference type="PANTHER" id="PTHR15362:SF4">
    <property type="entry name" value="CDP-DIACYLGLYCEROL--INOSITOL 3-PHOSPHATIDYLTRANSFERASE"/>
    <property type="match status" value="1"/>
</dbReference>
<dbReference type="InterPro" id="IPR043130">
    <property type="entry name" value="CDP-OH_PTrfase_TM_dom"/>
</dbReference>
<evidence type="ECO:0000256" key="7">
    <source>
        <dbReference type="ARBA" id="ARBA00023264"/>
    </source>
</evidence>
<evidence type="ECO:0000256" key="6">
    <source>
        <dbReference type="ARBA" id="ARBA00023136"/>
    </source>
</evidence>
<dbReference type="EMBL" id="OB660363">
    <property type="protein sequence ID" value="CAD7224415.1"/>
    <property type="molecule type" value="Genomic_DNA"/>
</dbReference>
<dbReference type="GO" id="GO:0006661">
    <property type="term" value="P:phosphatidylinositol biosynthetic process"/>
    <property type="evidence" value="ECO:0007669"/>
    <property type="project" value="TreeGrafter"/>
</dbReference>
<protein>
    <submittedName>
        <fullName evidence="9">Uncharacterized protein</fullName>
    </submittedName>
</protein>